<organism evidence="7 8">
    <name type="scientific">Raphidocelis subcapitata</name>
    <dbReference type="NCBI Taxonomy" id="307507"/>
    <lineage>
        <taxon>Eukaryota</taxon>
        <taxon>Viridiplantae</taxon>
        <taxon>Chlorophyta</taxon>
        <taxon>core chlorophytes</taxon>
        <taxon>Chlorophyceae</taxon>
        <taxon>CS clade</taxon>
        <taxon>Sphaeropleales</taxon>
        <taxon>Selenastraceae</taxon>
        <taxon>Raphidocelis</taxon>
    </lineage>
</organism>
<feature type="region of interest" description="Disordered" evidence="5">
    <location>
        <begin position="267"/>
        <end position="305"/>
    </location>
</feature>
<dbReference type="AlphaFoldDB" id="A0A2V0PAI7"/>
<evidence type="ECO:0000256" key="4">
    <source>
        <dbReference type="ARBA" id="ARBA00023125"/>
    </source>
</evidence>
<evidence type="ECO:0000256" key="1">
    <source>
        <dbReference type="ARBA" id="ARBA00022723"/>
    </source>
</evidence>
<feature type="compositionally biased region" description="Pro residues" evidence="5">
    <location>
        <begin position="127"/>
        <end position="136"/>
    </location>
</feature>
<keyword evidence="2" id="KW-0863">Zinc-finger</keyword>
<keyword evidence="1" id="KW-0479">Metal-binding</keyword>
<comment type="caution">
    <text evidence="7">The sequence shown here is derived from an EMBL/GenBank/DDBJ whole genome shotgun (WGS) entry which is preliminary data.</text>
</comment>
<feature type="compositionally biased region" description="Gly residues" evidence="5">
    <location>
        <begin position="275"/>
        <end position="301"/>
    </location>
</feature>
<feature type="compositionally biased region" description="Pro residues" evidence="5">
    <location>
        <begin position="412"/>
        <end position="426"/>
    </location>
</feature>
<reference evidence="7 8" key="1">
    <citation type="journal article" date="2018" name="Sci. Rep.">
        <title>Raphidocelis subcapitata (=Pseudokirchneriella subcapitata) provides an insight into genome evolution and environmental adaptations in the Sphaeropleales.</title>
        <authorList>
            <person name="Suzuki S."/>
            <person name="Yamaguchi H."/>
            <person name="Nakajima N."/>
            <person name="Kawachi M."/>
        </authorList>
    </citation>
    <scope>NUCLEOTIDE SEQUENCE [LARGE SCALE GENOMIC DNA]</scope>
    <source>
        <strain evidence="7 8">NIES-35</strain>
    </source>
</reference>
<accession>A0A2V0PAI7</accession>
<evidence type="ECO:0000313" key="8">
    <source>
        <dbReference type="Proteomes" id="UP000247498"/>
    </source>
</evidence>
<dbReference type="InParanoid" id="A0A2V0PAI7"/>
<dbReference type="PANTHER" id="PTHR14493">
    <property type="entry name" value="UNKEMPT FAMILY MEMBER"/>
    <property type="match status" value="1"/>
</dbReference>
<dbReference type="PANTHER" id="PTHR14493:SF50">
    <property type="entry name" value="RING FINGER PROTEIN UNKEMPT"/>
    <property type="match status" value="1"/>
</dbReference>
<keyword evidence="4" id="KW-0238">DNA-binding</keyword>
<dbReference type="InterPro" id="IPR057444">
    <property type="entry name" value="Znf-CCCH_AtC3H23-like"/>
</dbReference>
<dbReference type="InterPro" id="IPR045234">
    <property type="entry name" value="Unkempt-like"/>
</dbReference>
<feature type="region of interest" description="Disordered" evidence="5">
    <location>
        <begin position="395"/>
        <end position="426"/>
    </location>
</feature>
<dbReference type="EMBL" id="BDRX01000057">
    <property type="protein sequence ID" value="GBF94880.1"/>
    <property type="molecule type" value="Genomic_DNA"/>
</dbReference>
<proteinExistence type="predicted"/>
<dbReference type="GO" id="GO:0008270">
    <property type="term" value="F:zinc ion binding"/>
    <property type="evidence" value="ECO:0007669"/>
    <property type="project" value="UniProtKB-KW"/>
</dbReference>
<keyword evidence="8" id="KW-1185">Reference proteome</keyword>
<sequence>MYYTLFGASGEGAGGGAGHAQDQFADSASNGSSGGGAPYAAASAAGTAAGLPLTDSFGAQLADLGSPAACGAAAEAAWAPPAHASGGSSASLSPTSSPGAAAGGPLAAAAAAAADAAADLARKLPEAPLPACPAPPQGGRDRGGRGAGAAAAGENDSPLYQSDDFRINCYKIAACNRRAPHDWKTCPFVHPGEHGRRRPLSIARYQPVMCAAARRGEVCAAGDTCDKAHNVFEMWLHPDRYRTQICIQGTACTRKLCFFAHSPNELRRPPVRQSRGGGGGGGGGSNGGGGGGGSPGTGMGSPNGVAQALAPAAVPSTPSATLEGGLCLPAGPSPLSSGALGSNQNLSAALASLHCPSPLGEAGGWPLPAPGPGAARALAAQQLMSLGGGGGGGGHGALFHAHMQGPTAGPSPLGPSLPPAPAGAAAAPPPAHLFHAAAGPAGWAGGAAAGAAARADALWGAAHALPKALCQIAPQIYAAPPGSAGPPPYFQDAGGLAYAAHNGQPFYGPCHSHGGGGGAAAAALASAAAWPGHAPAAPHAPAAGAGGGGVLWAGHGTAGY</sequence>
<protein>
    <recommendedName>
        <fullName evidence="6">AtC3H23-like CCCH zinc finger domain-containing protein</fullName>
    </recommendedName>
</protein>
<keyword evidence="3" id="KW-0862">Zinc</keyword>
<dbReference type="Pfam" id="PF25512">
    <property type="entry name" value="zf-CCCH_AtC3H23"/>
    <property type="match status" value="1"/>
</dbReference>
<feature type="domain" description="AtC3H23-like CCCH zinc finger" evidence="6">
    <location>
        <begin position="164"/>
        <end position="197"/>
    </location>
</feature>
<feature type="region of interest" description="Disordered" evidence="5">
    <location>
        <begin position="12"/>
        <end position="40"/>
    </location>
</feature>
<dbReference type="Proteomes" id="UP000247498">
    <property type="component" value="Unassembled WGS sequence"/>
</dbReference>
<evidence type="ECO:0000256" key="5">
    <source>
        <dbReference type="SAM" id="MobiDB-lite"/>
    </source>
</evidence>
<feature type="region of interest" description="Disordered" evidence="5">
    <location>
        <begin position="127"/>
        <end position="155"/>
    </location>
</feature>
<dbReference type="GO" id="GO:0003677">
    <property type="term" value="F:DNA binding"/>
    <property type="evidence" value="ECO:0007669"/>
    <property type="project" value="UniProtKB-KW"/>
</dbReference>
<feature type="region of interest" description="Disordered" evidence="5">
    <location>
        <begin position="81"/>
        <end position="103"/>
    </location>
</feature>
<evidence type="ECO:0000313" key="7">
    <source>
        <dbReference type="EMBL" id="GBF94880.1"/>
    </source>
</evidence>
<gene>
    <name evidence="7" type="ORF">Rsub_08123</name>
</gene>
<dbReference type="OrthoDB" id="749011at2759"/>
<evidence type="ECO:0000256" key="2">
    <source>
        <dbReference type="ARBA" id="ARBA00022771"/>
    </source>
</evidence>
<evidence type="ECO:0000259" key="6">
    <source>
        <dbReference type="Pfam" id="PF25512"/>
    </source>
</evidence>
<name>A0A2V0PAI7_9CHLO</name>
<evidence type="ECO:0000256" key="3">
    <source>
        <dbReference type="ARBA" id="ARBA00022833"/>
    </source>
</evidence>